<keyword evidence="2" id="KW-0804">Transcription</keyword>
<comment type="caution">
    <text evidence="4">The sequence shown here is derived from an EMBL/GenBank/DDBJ whole genome shotgun (WGS) entry which is preliminary data.</text>
</comment>
<dbReference type="Pfam" id="PF12833">
    <property type="entry name" value="HTH_18"/>
    <property type="match status" value="1"/>
</dbReference>
<dbReference type="OrthoDB" id="9793400at2"/>
<dbReference type="EMBL" id="QNTQ01000020">
    <property type="protein sequence ID" value="RBI83229.1"/>
    <property type="molecule type" value="Genomic_DNA"/>
</dbReference>
<evidence type="ECO:0000259" key="3">
    <source>
        <dbReference type="PROSITE" id="PS01124"/>
    </source>
</evidence>
<sequence>MPNWTMPPRDPVEIDVLVFDRFSNLCLANAVEPLRAANTFAGRAAYRWRLLTRDGAPVESSSGLRLMPEAPALPRACDYLFVLASYGAETQDAPATRRTLRAMAAKARVVAGLDTGPWLMAAAGLLDGRRATVHWDALDGFAERFPGIEALRERVVTDGNRLTCAGAMSAYEMAAGLVRAHLGEAAALEIDGLFMAGEARAAPGPGQGLTGRALALMRAHLETPLAVEEIARRLGCQRRTLDRRFVAETGAPAGRVYRHLRLSAARQMAETGRLPVSEIALRTGYESPAALARAFRARYGESIRALRQG</sequence>
<dbReference type="Gene3D" id="1.10.10.60">
    <property type="entry name" value="Homeodomain-like"/>
    <property type="match status" value="1"/>
</dbReference>
<gene>
    <name evidence="4" type="ORF">DRV85_16645</name>
</gene>
<dbReference type="InterPro" id="IPR009057">
    <property type="entry name" value="Homeodomain-like_sf"/>
</dbReference>
<dbReference type="GO" id="GO:0003700">
    <property type="term" value="F:DNA-binding transcription factor activity"/>
    <property type="evidence" value="ECO:0007669"/>
    <property type="project" value="InterPro"/>
</dbReference>
<dbReference type="PROSITE" id="PS01124">
    <property type="entry name" value="HTH_ARAC_FAMILY_2"/>
    <property type="match status" value="1"/>
</dbReference>
<evidence type="ECO:0000256" key="1">
    <source>
        <dbReference type="ARBA" id="ARBA00023015"/>
    </source>
</evidence>
<organism evidence="4 5">
    <name type="scientific">Rhodosalinus halophilus</name>
    <dbReference type="NCBI Taxonomy" id="2259333"/>
    <lineage>
        <taxon>Bacteria</taxon>
        <taxon>Pseudomonadati</taxon>
        <taxon>Pseudomonadota</taxon>
        <taxon>Alphaproteobacteria</taxon>
        <taxon>Rhodobacterales</taxon>
        <taxon>Paracoccaceae</taxon>
        <taxon>Rhodosalinus</taxon>
    </lineage>
</organism>
<reference evidence="4 5" key="1">
    <citation type="submission" date="2018-07" db="EMBL/GenBank/DDBJ databases">
        <title>Rhodosalinus sp. strain E84T genomic sequence and assembly.</title>
        <authorList>
            <person name="Liu Z.-W."/>
            <person name="Lu D.-C."/>
        </authorList>
    </citation>
    <scope>NUCLEOTIDE SEQUENCE [LARGE SCALE GENOMIC DNA]</scope>
    <source>
        <strain evidence="4 5">E84</strain>
    </source>
</reference>
<dbReference type="Gene3D" id="3.40.50.880">
    <property type="match status" value="1"/>
</dbReference>
<proteinExistence type="predicted"/>
<evidence type="ECO:0000313" key="4">
    <source>
        <dbReference type="EMBL" id="RBI83229.1"/>
    </source>
</evidence>
<dbReference type="Proteomes" id="UP000253370">
    <property type="component" value="Unassembled WGS sequence"/>
</dbReference>
<dbReference type="SMART" id="SM00342">
    <property type="entry name" value="HTH_ARAC"/>
    <property type="match status" value="1"/>
</dbReference>
<dbReference type="SUPFAM" id="SSF46689">
    <property type="entry name" value="Homeodomain-like"/>
    <property type="match status" value="2"/>
</dbReference>
<accession>A0A365U5F6</accession>
<dbReference type="SUPFAM" id="SSF52317">
    <property type="entry name" value="Class I glutamine amidotransferase-like"/>
    <property type="match status" value="1"/>
</dbReference>
<dbReference type="InterPro" id="IPR002818">
    <property type="entry name" value="DJ-1/PfpI"/>
</dbReference>
<keyword evidence="1" id="KW-0805">Transcription regulation</keyword>
<dbReference type="Pfam" id="PF01965">
    <property type="entry name" value="DJ-1_PfpI"/>
    <property type="match status" value="1"/>
</dbReference>
<dbReference type="InterPro" id="IPR018060">
    <property type="entry name" value="HTH_AraC"/>
</dbReference>
<evidence type="ECO:0000313" key="5">
    <source>
        <dbReference type="Proteomes" id="UP000253370"/>
    </source>
</evidence>
<feature type="domain" description="HTH araC/xylS-type" evidence="3">
    <location>
        <begin position="211"/>
        <end position="309"/>
    </location>
</feature>
<protein>
    <submittedName>
        <fullName evidence="4">GlxA family transcriptional regulator</fullName>
    </submittedName>
</protein>
<name>A0A365U5F6_9RHOB</name>
<dbReference type="RefSeq" id="WP_113290605.1">
    <property type="nucleotide sequence ID" value="NZ_QNTQ01000020.1"/>
</dbReference>
<dbReference type="InterPro" id="IPR052158">
    <property type="entry name" value="INH-QAR"/>
</dbReference>
<keyword evidence="5" id="KW-1185">Reference proteome</keyword>
<dbReference type="GO" id="GO:0043565">
    <property type="term" value="F:sequence-specific DNA binding"/>
    <property type="evidence" value="ECO:0007669"/>
    <property type="project" value="InterPro"/>
</dbReference>
<dbReference type="PANTHER" id="PTHR43130">
    <property type="entry name" value="ARAC-FAMILY TRANSCRIPTIONAL REGULATOR"/>
    <property type="match status" value="1"/>
</dbReference>
<dbReference type="InterPro" id="IPR029062">
    <property type="entry name" value="Class_I_gatase-like"/>
</dbReference>
<dbReference type="PANTHER" id="PTHR43130:SF3">
    <property type="entry name" value="HTH-TYPE TRANSCRIPTIONAL REGULATOR RV1931C"/>
    <property type="match status" value="1"/>
</dbReference>
<evidence type="ECO:0000256" key="2">
    <source>
        <dbReference type="ARBA" id="ARBA00023163"/>
    </source>
</evidence>
<dbReference type="AlphaFoldDB" id="A0A365U5F6"/>
<dbReference type="CDD" id="cd03136">
    <property type="entry name" value="GATase1_AraC_ArgR_like"/>
    <property type="match status" value="1"/>
</dbReference>